<dbReference type="SUPFAM" id="SSF110296">
    <property type="entry name" value="Oligoxyloglucan reducing end-specific cellobiohydrolase"/>
    <property type="match status" value="1"/>
</dbReference>
<keyword evidence="1" id="KW-0732">Signal</keyword>
<keyword evidence="3" id="KW-1185">Reference proteome</keyword>
<dbReference type="CDD" id="cd15482">
    <property type="entry name" value="Sialidase_non-viral"/>
    <property type="match status" value="1"/>
</dbReference>
<protein>
    <submittedName>
        <fullName evidence="2">Family 93 glycoside hydrolase</fullName>
    </submittedName>
</protein>
<evidence type="ECO:0000256" key="1">
    <source>
        <dbReference type="SAM" id="SignalP"/>
    </source>
</evidence>
<dbReference type="GeneID" id="85437944"/>
<sequence length="385" mass="40741">MKFLRAAVAGIASLLSLQVAAGPVASPVEGRQASGTISNKVIFSPPSNAGWVDPRVLYARAVQLSSGDLVATWENYSPEPPIVYFPIFRSQDGGATWSEIGRVQDTVNGWGLRYQPMLYELPAAFAGLPAGALLLAGNSIPTDLSLTKLDVYASTDGGVTWKFQSAIASGGEARPTNGLTPVWEPFLMLHNDKLIAYYADQRDPKFGQKLAHATTTDLKTWSPVINDVADTTSYEARPGMPVITKLPNNDFIFTFEVCGTDGCRVHYRVTADPENVLAAADVALVSDKGTRPVSSPFVVWTPVGGANGTIILSGGSQASIFVNRALGDPGAWVELSVPQPNAYSRSLAVLGDGSKVAIIGGGWLPPSANNQVSVSVVDLKALLKL</sequence>
<proteinExistence type="predicted"/>
<reference evidence="2" key="1">
    <citation type="submission" date="2021-06" db="EMBL/GenBank/DDBJ databases">
        <title>Comparative genomics, transcriptomics and evolutionary studies reveal genomic signatures of adaptation to plant cell wall in hemibiotrophic fungi.</title>
        <authorList>
            <consortium name="DOE Joint Genome Institute"/>
            <person name="Baroncelli R."/>
            <person name="Diaz J.F."/>
            <person name="Benocci T."/>
            <person name="Peng M."/>
            <person name="Battaglia E."/>
            <person name="Haridas S."/>
            <person name="Andreopoulos W."/>
            <person name="Labutti K."/>
            <person name="Pangilinan J."/>
            <person name="Floch G.L."/>
            <person name="Makela M.R."/>
            <person name="Henrissat B."/>
            <person name="Grigoriev I.V."/>
            <person name="Crouch J.A."/>
            <person name="De Vries R.P."/>
            <person name="Sukno S.A."/>
            <person name="Thon M.R."/>
        </authorList>
    </citation>
    <scope>NUCLEOTIDE SEQUENCE</scope>
    <source>
        <strain evidence="2">CBS 125086</strain>
    </source>
</reference>
<name>A0AAD8V9W0_9PEZI</name>
<dbReference type="Gene3D" id="2.120.10.10">
    <property type="match status" value="1"/>
</dbReference>
<evidence type="ECO:0000313" key="3">
    <source>
        <dbReference type="Proteomes" id="UP001230504"/>
    </source>
</evidence>
<feature type="chain" id="PRO_5041917831" evidence="1">
    <location>
        <begin position="22"/>
        <end position="385"/>
    </location>
</feature>
<dbReference type="AlphaFoldDB" id="A0AAD8V9W0"/>
<organism evidence="2 3">
    <name type="scientific">Colletotrichum navitas</name>
    <dbReference type="NCBI Taxonomy" id="681940"/>
    <lineage>
        <taxon>Eukaryota</taxon>
        <taxon>Fungi</taxon>
        <taxon>Dikarya</taxon>
        <taxon>Ascomycota</taxon>
        <taxon>Pezizomycotina</taxon>
        <taxon>Sordariomycetes</taxon>
        <taxon>Hypocreomycetidae</taxon>
        <taxon>Glomerellales</taxon>
        <taxon>Glomerellaceae</taxon>
        <taxon>Colletotrichum</taxon>
        <taxon>Colletotrichum graminicola species complex</taxon>
    </lineage>
</organism>
<dbReference type="GO" id="GO:0016787">
    <property type="term" value="F:hydrolase activity"/>
    <property type="evidence" value="ECO:0007669"/>
    <property type="project" value="UniProtKB-KW"/>
</dbReference>
<evidence type="ECO:0000313" key="2">
    <source>
        <dbReference type="EMBL" id="KAK1598429.1"/>
    </source>
</evidence>
<feature type="signal peptide" evidence="1">
    <location>
        <begin position="1"/>
        <end position="21"/>
    </location>
</feature>
<dbReference type="Proteomes" id="UP001230504">
    <property type="component" value="Unassembled WGS sequence"/>
</dbReference>
<dbReference type="PANTHER" id="PTHR38792">
    <property type="entry name" value="BNR/ASP-BOX REPEAT DOMAIN PROTEIN (AFU_ORTHOLOGUE AFUA_7G06430)-RELATED"/>
    <property type="match status" value="1"/>
</dbReference>
<dbReference type="RefSeq" id="XP_060419134.1">
    <property type="nucleotide sequence ID" value="XM_060553704.1"/>
</dbReference>
<gene>
    <name evidence="2" type="ORF">LY79DRAFT_506248</name>
</gene>
<comment type="caution">
    <text evidence="2">The sequence shown here is derived from an EMBL/GenBank/DDBJ whole genome shotgun (WGS) entry which is preliminary data.</text>
</comment>
<keyword evidence="2" id="KW-0378">Hydrolase</keyword>
<dbReference type="EMBL" id="JAHLJV010000005">
    <property type="protein sequence ID" value="KAK1598429.1"/>
    <property type="molecule type" value="Genomic_DNA"/>
</dbReference>
<dbReference type="PANTHER" id="PTHR38792:SF3">
    <property type="entry name" value="BNR_ASP-BOX REPEAT DOMAIN PROTEIN (AFU_ORTHOLOGUE AFUA_7G06430)-RELATED"/>
    <property type="match status" value="1"/>
</dbReference>
<accession>A0AAD8V9W0</accession>